<keyword evidence="2" id="KW-1185">Reference proteome</keyword>
<name>A0A975B285_9BACT</name>
<gene>
    <name evidence="1" type="ORF">GJV85_12210</name>
</gene>
<organism evidence="1 2">
    <name type="scientific">Sulfurimonas aquatica</name>
    <dbReference type="NCBI Taxonomy" id="2672570"/>
    <lineage>
        <taxon>Bacteria</taxon>
        <taxon>Pseudomonadati</taxon>
        <taxon>Campylobacterota</taxon>
        <taxon>Epsilonproteobacteria</taxon>
        <taxon>Campylobacterales</taxon>
        <taxon>Sulfurimonadaceae</taxon>
        <taxon>Sulfurimonas</taxon>
    </lineage>
</organism>
<reference evidence="1" key="2">
    <citation type="submission" date="2021-04" db="EMBL/GenBank/DDBJ databases">
        <title>Isolation and characterization of a novel species of the genus Sulfurimonas.</title>
        <authorList>
            <person name="Fukui M."/>
        </authorList>
    </citation>
    <scope>NUCLEOTIDE SEQUENCE</scope>
    <source>
        <strain evidence="1">H1576</strain>
    </source>
</reference>
<dbReference type="KEGG" id="saqt:GJV85_12210"/>
<sequence>MLQAMKDKALSTGAKISINQYIKEYGEIVKLNLNSQFKSMVLEVKLDGENENLRVEIENYKITEDDCLKISGVTTSRTWINRLASQHLESKEFKVPAEYAQVLRTIV</sequence>
<reference evidence="1" key="1">
    <citation type="submission" date="2019-11" db="EMBL/GenBank/DDBJ databases">
        <authorList>
            <person name="Kojima H."/>
        </authorList>
    </citation>
    <scope>NUCLEOTIDE SEQUENCE</scope>
    <source>
        <strain evidence="1">H1576</strain>
    </source>
</reference>
<protein>
    <submittedName>
        <fullName evidence="1">Uncharacterized protein</fullName>
    </submittedName>
</protein>
<evidence type="ECO:0000313" key="1">
    <source>
        <dbReference type="EMBL" id="QSZ42839.1"/>
    </source>
</evidence>
<dbReference type="RefSeq" id="WP_207561650.1">
    <property type="nucleotide sequence ID" value="NZ_CP046072.1"/>
</dbReference>
<dbReference type="EMBL" id="CP046072">
    <property type="protein sequence ID" value="QSZ42839.1"/>
    <property type="molecule type" value="Genomic_DNA"/>
</dbReference>
<proteinExistence type="predicted"/>
<dbReference type="AlphaFoldDB" id="A0A975B285"/>
<evidence type="ECO:0000313" key="2">
    <source>
        <dbReference type="Proteomes" id="UP000671852"/>
    </source>
</evidence>
<dbReference type="Proteomes" id="UP000671852">
    <property type="component" value="Chromosome"/>
</dbReference>
<accession>A0A975B285</accession>